<dbReference type="Pfam" id="PF07690">
    <property type="entry name" value="MFS_1"/>
    <property type="match status" value="1"/>
</dbReference>
<protein>
    <submittedName>
        <fullName evidence="3">MFS transporter</fullName>
    </submittedName>
</protein>
<reference evidence="3" key="1">
    <citation type="submission" date="2021-06" db="EMBL/GenBank/DDBJ databases">
        <title>Complete genome sequence of Nocardioides sp. G188.</title>
        <authorList>
            <person name="Im W.-T."/>
        </authorList>
    </citation>
    <scope>NUCLEOTIDE SEQUENCE</scope>
    <source>
        <strain evidence="3">G188</strain>
    </source>
</reference>
<feature type="transmembrane region" description="Helical" evidence="1">
    <location>
        <begin position="123"/>
        <end position="148"/>
    </location>
</feature>
<feature type="transmembrane region" description="Helical" evidence="1">
    <location>
        <begin position="160"/>
        <end position="181"/>
    </location>
</feature>
<feature type="transmembrane region" description="Helical" evidence="1">
    <location>
        <begin position="65"/>
        <end position="88"/>
    </location>
</feature>
<feature type="transmembrane region" description="Helical" evidence="1">
    <location>
        <begin position="243"/>
        <end position="263"/>
    </location>
</feature>
<evidence type="ECO:0000256" key="1">
    <source>
        <dbReference type="SAM" id="Phobius"/>
    </source>
</evidence>
<name>A0A975XZT9_9ACTN</name>
<dbReference type="InterPro" id="IPR020846">
    <property type="entry name" value="MFS_dom"/>
</dbReference>
<feature type="transmembrane region" description="Helical" evidence="1">
    <location>
        <begin position="399"/>
        <end position="417"/>
    </location>
</feature>
<dbReference type="KEGG" id="nps:KRR39_20680"/>
<dbReference type="RefSeq" id="WP_216939287.1">
    <property type="nucleotide sequence ID" value="NZ_CP077062.1"/>
</dbReference>
<feature type="transmembrane region" description="Helical" evidence="1">
    <location>
        <begin position="275"/>
        <end position="298"/>
    </location>
</feature>
<evidence type="ECO:0000313" key="3">
    <source>
        <dbReference type="EMBL" id="QWZ07777.1"/>
    </source>
</evidence>
<feature type="domain" description="Major facilitator superfamily (MFS) profile" evidence="2">
    <location>
        <begin position="195"/>
        <end position="421"/>
    </location>
</feature>
<feature type="transmembrane region" description="Helical" evidence="1">
    <location>
        <begin position="28"/>
        <end position="53"/>
    </location>
</feature>
<gene>
    <name evidence="3" type="ORF">KRR39_20680</name>
</gene>
<evidence type="ECO:0000313" key="4">
    <source>
        <dbReference type="Proteomes" id="UP000683575"/>
    </source>
</evidence>
<feature type="transmembrane region" description="Helical" evidence="1">
    <location>
        <begin position="100"/>
        <end position="117"/>
    </location>
</feature>
<keyword evidence="1" id="KW-0472">Membrane</keyword>
<keyword evidence="1" id="KW-0812">Transmembrane</keyword>
<proteinExistence type="predicted"/>
<organism evidence="3 4">
    <name type="scientific">Nocardioides panacis</name>
    <dbReference type="NCBI Taxonomy" id="2849501"/>
    <lineage>
        <taxon>Bacteria</taxon>
        <taxon>Bacillati</taxon>
        <taxon>Actinomycetota</taxon>
        <taxon>Actinomycetes</taxon>
        <taxon>Propionibacteriales</taxon>
        <taxon>Nocardioidaceae</taxon>
        <taxon>Nocardioides</taxon>
    </lineage>
</organism>
<dbReference type="AlphaFoldDB" id="A0A975XZT9"/>
<dbReference type="InterPro" id="IPR011701">
    <property type="entry name" value="MFS"/>
</dbReference>
<dbReference type="Proteomes" id="UP000683575">
    <property type="component" value="Chromosome"/>
</dbReference>
<dbReference type="EMBL" id="CP077062">
    <property type="protein sequence ID" value="QWZ07777.1"/>
    <property type="molecule type" value="Genomic_DNA"/>
</dbReference>
<feature type="transmembrane region" description="Helical" evidence="1">
    <location>
        <begin position="307"/>
        <end position="326"/>
    </location>
</feature>
<keyword evidence="1" id="KW-1133">Transmembrane helix</keyword>
<dbReference type="GO" id="GO:0022857">
    <property type="term" value="F:transmembrane transporter activity"/>
    <property type="evidence" value="ECO:0007669"/>
    <property type="project" value="InterPro"/>
</dbReference>
<dbReference type="PANTHER" id="PTHR23528">
    <property type="match status" value="1"/>
</dbReference>
<feature type="transmembrane region" description="Helical" evidence="1">
    <location>
        <begin position="332"/>
        <end position="358"/>
    </location>
</feature>
<dbReference type="PANTHER" id="PTHR23528:SF1">
    <property type="entry name" value="MAJOR FACILITATOR SUPERFAMILY (MFS) PROFILE DOMAIN-CONTAINING PROTEIN"/>
    <property type="match status" value="1"/>
</dbReference>
<feature type="transmembrane region" description="Helical" evidence="1">
    <location>
        <begin position="370"/>
        <end position="393"/>
    </location>
</feature>
<dbReference type="PROSITE" id="PS50850">
    <property type="entry name" value="MFS"/>
    <property type="match status" value="1"/>
</dbReference>
<evidence type="ECO:0000259" key="2">
    <source>
        <dbReference type="PROSITE" id="PS50850"/>
    </source>
</evidence>
<accession>A0A975XZT9</accession>
<keyword evidence="4" id="KW-1185">Reference proteome</keyword>
<sequence>MTTLPPPPGSVEPVEAFADPLVSVPRRWVASVTLAGLGLWAGFFGPIQVLLAQQAQVVSPDHKEFVFGVVTGVGSAVSVVANPLFGALSDRTTSRFGRRVPWVLVGALLGALALVLLATAQSILAMVLAWSLAQASLNAMFAALTATVPDLVPVRERGVVGGWVAVSQTLGIVGGVGIATATGGIAAGYYATAAAVVVLAVPYVLGSRDVALPRALRPDFSWPVFLRSFWISPARHPDFAWAWLTRFLVNLGNSLGTLLLYFYLQDAVDYPDPELGVLVLTVVYAVFIVASTVVFGLWSDRLQRRKIFVVVSGAVTGLGALILAVLPTWPGALAGAVVFGIGYGVYLSVDFALCTEVLPAAEARAKDLGVINIAVALPQVFAPFVGSFLVAYAGGYVTLYAVACAVCLLGSVFVRNIHGVR</sequence>
<feature type="transmembrane region" description="Helical" evidence="1">
    <location>
        <begin position="187"/>
        <end position="205"/>
    </location>
</feature>